<dbReference type="EMBL" id="PVMZ01000022">
    <property type="protein sequence ID" value="PRX15778.1"/>
    <property type="molecule type" value="Genomic_DNA"/>
</dbReference>
<comment type="caution">
    <text evidence="2">The sequence shown here is derived from an EMBL/GenBank/DDBJ whole genome shotgun (WGS) entry which is preliminary data.</text>
</comment>
<feature type="chain" id="PRO_5039620550" description="Secreted protein" evidence="1">
    <location>
        <begin position="26"/>
        <end position="160"/>
    </location>
</feature>
<gene>
    <name evidence="2" type="ORF">CLV67_12217</name>
</gene>
<dbReference type="Proteomes" id="UP000239415">
    <property type="component" value="Unassembled WGS sequence"/>
</dbReference>
<sequence>MRFFNGRRTAILAMATLLSVTSVTAWGTPSTAAVYPQICTKGAPKPCRDTEMIPVCEGEPCVEIGRLFFSTSGRVNVVWNGSADRFNIRWAIHSGGRVYELNQRSKGSGQRVDKLNVGPAARANKYTVSVQGCRTRFLRSSKCGEWAAGWIIPETGERYF</sequence>
<feature type="signal peptide" evidence="1">
    <location>
        <begin position="1"/>
        <end position="25"/>
    </location>
</feature>
<organism evidence="2 3">
    <name type="scientific">Actinoplanes italicus</name>
    <dbReference type="NCBI Taxonomy" id="113567"/>
    <lineage>
        <taxon>Bacteria</taxon>
        <taxon>Bacillati</taxon>
        <taxon>Actinomycetota</taxon>
        <taxon>Actinomycetes</taxon>
        <taxon>Micromonosporales</taxon>
        <taxon>Micromonosporaceae</taxon>
        <taxon>Actinoplanes</taxon>
    </lineage>
</organism>
<evidence type="ECO:0008006" key="4">
    <source>
        <dbReference type="Google" id="ProtNLM"/>
    </source>
</evidence>
<keyword evidence="3" id="KW-1185">Reference proteome</keyword>
<protein>
    <recommendedName>
        <fullName evidence="4">Secreted protein</fullName>
    </recommendedName>
</protein>
<keyword evidence="1" id="KW-0732">Signal</keyword>
<proteinExistence type="predicted"/>
<reference evidence="2 3" key="1">
    <citation type="submission" date="2018-03" db="EMBL/GenBank/DDBJ databases">
        <title>Genomic Encyclopedia of Archaeal and Bacterial Type Strains, Phase II (KMG-II): from individual species to whole genera.</title>
        <authorList>
            <person name="Goeker M."/>
        </authorList>
    </citation>
    <scope>NUCLEOTIDE SEQUENCE [LARGE SCALE GENOMIC DNA]</scope>
    <source>
        <strain evidence="2 3">DSM 43146</strain>
    </source>
</reference>
<evidence type="ECO:0000313" key="3">
    <source>
        <dbReference type="Proteomes" id="UP000239415"/>
    </source>
</evidence>
<accession>A0A2T0JZ52</accession>
<evidence type="ECO:0000313" key="2">
    <source>
        <dbReference type="EMBL" id="PRX15778.1"/>
    </source>
</evidence>
<name>A0A2T0JZ52_9ACTN</name>
<dbReference type="AlphaFoldDB" id="A0A2T0JZ52"/>
<evidence type="ECO:0000256" key="1">
    <source>
        <dbReference type="SAM" id="SignalP"/>
    </source>
</evidence>